<gene>
    <name evidence="1" type="ordered locus">CBUD_0712</name>
</gene>
<reference evidence="1 2" key="1">
    <citation type="journal article" date="2009" name="Infect. Immun.">
        <title>Comparative genomics reveal extensive transposon-mediated genomic plasticity and diversity among potential effector proteins within the genus Coxiella.</title>
        <authorList>
            <person name="Beare P.A."/>
            <person name="Unsworth N."/>
            <person name="Andoh M."/>
            <person name="Voth D.E."/>
            <person name="Omsland A."/>
            <person name="Gilk S.D."/>
            <person name="Williams K.P."/>
            <person name="Sobral B.W."/>
            <person name="Kupko J.J.III."/>
            <person name="Porcella S.F."/>
            <person name="Samuel J.E."/>
            <person name="Heinzen R.A."/>
        </authorList>
    </citation>
    <scope>NUCLEOTIDE SEQUENCE [LARGE SCALE GENOMIC DNA]</scope>
    <source>
        <strain evidence="1 2">Dugway 5J108-111</strain>
    </source>
</reference>
<dbReference type="Proteomes" id="UP000008555">
    <property type="component" value="Chromosome"/>
</dbReference>
<dbReference type="AlphaFoldDB" id="A9KCB4"/>
<proteinExistence type="predicted"/>
<dbReference type="HOGENOM" id="CLU_709245_0_0_6"/>
<evidence type="ECO:0000313" key="1">
    <source>
        <dbReference type="EMBL" id="ABS77288.1"/>
    </source>
</evidence>
<dbReference type="KEGG" id="cbd:CBUD_0712"/>
<protein>
    <submittedName>
        <fullName evidence="1">Uncharacterized protein</fullName>
    </submittedName>
</protein>
<dbReference type="RefSeq" id="WP_005771824.1">
    <property type="nucleotide sequence ID" value="NC_009727.1"/>
</dbReference>
<sequence length="389" mass="46213">MIAIRTKIKAQGWRWFMRRVLREILQPVTKTGKYLKPFKFAIYVLLCKPMDIINYRRSKKNPTDTLYFFYDLEVEPITYNFCWALAIAEARRKEHRLSQLKIIIVPGLSQGLRKEDSEYQTIINDAARWWRIYSILLPMPMLLPNQPSLHFCASREEALMIKKEARYRYPDNYNITFPTTHQTKDGLKYKDFMSFRATSQARAYVSEWLEQRANHRKVIVITLRQYDYTLERNSNITAWAAFAKKLNKKEFFVVIIPDTEKAFHNPPEPLQEFMHFEAACWNMGLRAALYELAYLNLGVNNGPMSLCWLNAHTRYITFKMIVKEQSAATLENMLKIGFRLNQTPPFANQFQRWVWKDDEEEIISREFDSMYALLENKNSRQKQSSNTIM</sequence>
<accession>A9KCB4</accession>
<dbReference type="EMBL" id="CP000733">
    <property type="protein sequence ID" value="ABS77288.1"/>
    <property type="molecule type" value="Genomic_DNA"/>
</dbReference>
<organism evidence="1 2">
    <name type="scientific">Coxiella burnetii (strain Dugway 5J108-111)</name>
    <dbReference type="NCBI Taxonomy" id="434922"/>
    <lineage>
        <taxon>Bacteria</taxon>
        <taxon>Pseudomonadati</taxon>
        <taxon>Pseudomonadota</taxon>
        <taxon>Gammaproteobacteria</taxon>
        <taxon>Legionellales</taxon>
        <taxon>Coxiellaceae</taxon>
        <taxon>Coxiella</taxon>
    </lineage>
</organism>
<evidence type="ECO:0000313" key="2">
    <source>
        <dbReference type="Proteomes" id="UP000008555"/>
    </source>
</evidence>
<name>A9KCB4_COXBN</name>